<keyword evidence="4" id="KW-1185">Reference proteome</keyword>
<sequence length="308" mass="32207">MLRFTEILLLSLPCITFINAQSITSSSGGYAGYDLKVTGDPDSTLYETDETDTSANTTSAADVAPPDVYLNASVHVGEIDINVQNLAAKINLDAQVLSLLNFSAGVSASIDSVNLQIQNVTAKVLLEARLGNLVTMIDDVLDSIDVNPLIATLGQSVGEIGQGVGSALGGGSSTSSAASSSPTSGSNKTARSVELNDNILYSVNDYSGNTHRNRVLEQDGSIVDEYLDNDGNVKSRTTVGSYSTEFSPTGEAHTSTVNGEAVTSQEYMYNPYFGLNVVAIISSNAQNEVVAARVISEVFAGGMSSIHD</sequence>
<comment type="caution">
    <text evidence="3">The sequence shown here is derived from an EMBL/GenBank/DDBJ whole genome shotgun (WGS) entry which is preliminary data.</text>
</comment>
<dbReference type="AlphaFoldDB" id="A0A9P4JAI9"/>
<evidence type="ECO:0000256" key="2">
    <source>
        <dbReference type="SAM" id="SignalP"/>
    </source>
</evidence>
<accession>A0A9P4JAI9</accession>
<evidence type="ECO:0000313" key="3">
    <source>
        <dbReference type="EMBL" id="KAF2158004.1"/>
    </source>
</evidence>
<gene>
    <name evidence="3" type="ORF">K461DRAFT_264816</name>
</gene>
<protein>
    <submittedName>
        <fullName evidence="3">Uncharacterized protein</fullName>
    </submittedName>
</protein>
<feature type="compositionally biased region" description="Low complexity" evidence="1">
    <location>
        <begin position="173"/>
        <end position="186"/>
    </location>
</feature>
<feature type="chain" id="PRO_5040404638" evidence="2">
    <location>
        <begin position="21"/>
        <end position="308"/>
    </location>
</feature>
<dbReference type="Proteomes" id="UP000799439">
    <property type="component" value="Unassembled WGS sequence"/>
</dbReference>
<evidence type="ECO:0000256" key="1">
    <source>
        <dbReference type="SAM" id="MobiDB-lite"/>
    </source>
</evidence>
<feature type="signal peptide" evidence="2">
    <location>
        <begin position="1"/>
        <end position="20"/>
    </location>
</feature>
<evidence type="ECO:0000313" key="4">
    <source>
        <dbReference type="Proteomes" id="UP000799439"/>
    </source>
</evidence>
<dbReference type="OrthoDB" id="4148174at2759"/>
<proteinExistence type="predicted"/>
<keyword evidence="2" id="KW-0732">Signal</keyword>
<dbReference type="EMBL" id="ML996081">
    <property type="protein sequence ID" value="KAF2158004.1"/>
    <property type="molecule type" value="Genomic_DNA"/>
</dbReference>
<reference evidence="3" key="1">
    <citation type="journal article" date="2020" name="Stud. Mycol.">
        <title>101 Dothideomycetes genomes: a test case for predicting lifestyles and emergence of pathogens.</title>
        <authorList>
            <person name="Haridas S."/>
            <person name="Albert R."/>
            <person name="Binder M."/>
            <person name="Bloem J."/>
            <person name="Labutti K."/>
            <person name="Salamov A."/>
            <person name="Andreopoulos B."/>
            <person name="Baker S."/>
            <person name="Barry K."/>
            <person name="Bills G."/>
            <person name="Bluhm B."/>
            <person name="Cannon C."/>
            <person name="Castanera R."/>
            <person name="Culley D."/>
            <person name="Daum C."/>
            <person name="Ezra D."/>
            <person name="Gonzalez J."/>
            <person name="Henrissat B."/>
            <person name="Kuo A."/>
            <person name="Liang C."/>
            <person name="Lipzen A."/>
            <person name="Lutzoni F."/>
            <person name="Magnuson J."/>
            <person name="Mondo S."/>
            <person name="Nolan M."/>
            <person name="Ohm R."/>
            <person name="Pangilinan J."/>
            <person name="Park H.-J."/>
            <person name="Ramirez L."/>
            <person name="Alfaro M."/>
            <person name="Sun H."/>
            <person name="Tritt A."/>
            <person name="Yoshinaga Y."/>
            <person name="Zwiers L.-H."/>
            <person name="Turgeon B."/>
            <person name="Goodwin S."/>
            <person name="Spatafora J."/>
            <person name="Crous P."/>
            <person name="Grigoriev I."/>
        </authorList>
    </citation>
    <scope>NUCLEOTIDE SEQUENCE</scope>
    <source>
        <strain evidence="3">CBS 260.36</strain>
    </source>
</reference>
<organism evidence="3 4">
    <name type="scientific">Myriangium duriaei CBS 260.36</name>
    <dbReference type="NCBI Taxonomy" id="1168546"/>
    <lineage>
        <taxon>Eukaryota</taxon>
        <taxon>Fungi</taxon>
        <taxon>Dikarya</taxon>
        <taxon>Ascomycota</taxon>
        <taxon>Pezizomycotina</taxon>
        <taxon>Dothideomycetes</taxon>
        <taxon>Dothideomycetidae</taxon>
        <taxon>Myriangiales</taxon>
        <taxon>Myriangiaceae</taxon>
        <taxon>Myriangium</taxon>
    </lineage>
</organism>
<feature type="region of interest" description="Disordered" evidence="1">
    <location>
        <begin position="171"/>
        <end position="190"/>
    </location>
</feature>
<name>A0A9P4JAI9_9PEZI</name>